<evidence type="ECO:0000259" key="2">
    <source>
        <dbReference type="Pfam" id="PF03807"/>
    </source>
</evidence>
<dbReference type="Gene3D" id="3.40.50.720">
    <property type="entry name" value="NAD(P)-binding Rossmann-like Domain"/>
    <property type="match status" value="1"/>
</dbReference>
<dbReference type="Proteomes" id="UP001301731">
    <property type="component" value="Chromosome"/>
</dbReference>
<dbReference type="InterPro" id="IPR051267">
    <property type="entry name" value="STEAP_metalloreductase"/>
</dbReference>
<evidence type="ECO:0000313" key="3">
    <source>
        <dbReference type="EMBL" id="WOX26087.1"/>
    </source>
</evidence>
<accession>A0ABZ0M3C8</accession>
<protein>
    <submittedName>
        <fullName evidence="3">NAD(P)-binding domain-containing protein</fullName>
    </submittedName>
</protein>
<dbReference type="RefSeq" id="WP_318108976.1">
    <property type="nucleotide sequence ID" value="NZ_CP137573.1"/>
</dbReference>
<dbReference type="PANTHER" id="PTHR14239">
    <property type="entry name" value="DUDULIN-RELATED"/>
    <property type="match status" value="1"/>
</dbReference>
<evidence type="ECO:0000256" key="1">
    <source>
        <dbReference type="ARBA" id="ARBA00023002"/>
    </source>
</evidence>
<feature type="domain" description="Pyrroline-5-carboxylate reductase catalytic N-terminal" evidence="2">
    <location>
        <begin position="3"/>
        <end position="107"/>
    </location>
</feature>
<dbReference type="EMBL" id="CP137573">
    <property type="protein sequence ID" value="WOX26087.1"/>
    <property type="molecule type" value="Genomic_DNA"/>
</dbReference>
<dbReference type="InterPro" id="IPR028939">
    <property type="entry name" value="P5C_Rdtase_cat_N"/>
</dbReference>
<name>A0ABZ0M3C8_9ACTN</name>
<keyword evidence="1" id="KW-0560">Oxidoreductase</keyword>
<proteinExistence type="predicted"/>
<keyword evidence="4" id="KW-1185">Reference proteome</keyword>
<dbReference type="Pfam" id="PF03807">
    <property type="entry name" value="F420_oxidored"/>
    <property type="match status" value="1"/>
</dbReference>
<gene>
    <name evidence="3" type="ORF">R2D22_33770</name>
</gene>
<organism evidence="3 4">
    <name type="scientific">Streptomyces solicathayae</name>
    <dbReference type="NCBI Taxonomy" id="3081768"/>
    <lineage>
        <taxon>Bacteria</taxon>
        <taxon>Bacillati</taxon>
        <taxon>Actinomycetota</taxon>
        <taxon>Actinomycetes</taxon>
        <taxon>Kitasatosporales</taxon>
        <taxon>Streptomycetaceae</taxon>
        <taxon>Streptomyces</taxon>
    </lineage>
</organism>
<reference evidence="3 4" key="1">
    <citation type="submission" date="2023-10" db="EMBL/GenBank/DDBJ databases">
        <title>The genome sequence of Streptomyces sp. HUAS YS2.</title>
        <authorList>
            <person name="Mo P."/>
        </authorList>
    </citation>
    <scope>NUCLEOTIDE SEQUENCE [LARGE SCALE GENOMIC DNA]</scope>
    <source>
        <strain evidence="3 4">HUAS YS2</strain>
    </source>
</reference>
<evidence type="ECO:0000313" key="4">
    <source>
        <dbReference type="Proteomes" id="UP001301731"/>
    </source>
</evidence>
<dbReference type="SUPFAM" id="SSF51735">
    <property type="entry name" value="NAD(P)-binding Rossmann-fold domains"/>
    <property type="match status" value="1"/>
</dbReference>
<dbReference type="InterPro" id="IPR036291">
    <property type="entry name" value="NAD(P)-bd_dom_sf"/>
</dbReference>
<sequence length="232" mass="24612">MRYAVLGTGAVGRALAGKLASLGHEVAVGTRDPEATLARVGADAHGNPPVGEWLADHPQVRLLAFADAAESAEVVVNATAGVDSLRALEAAGRDRLAGKILIDVSNPLDFSRGMPPHLDPVDTDSLGERIQRTFPEAKVVKTLNTMNAQIMVDPSRVPGAHDVFVSGDDDGAKKTVAQLLMSFGWPEESVIDLGDITSARGAEMVLPIWLRLMGSLGHLDFNFHIQSARPRA</sequence>